<dbReference type="AlphaFoldDB" id="A0A8S1AB72"/>
<protein>
    <submittedName>
        <fullName evidence="1">Uncharacterized protein</fullName>
    </submittedName>
</protein>
<proteinExistence type="predicted"/>
<name>A0A8S1AB72_ARCPL</name>
<dbReference type="OrthoDB" id="4418812at2759"/>
<gene>
    <name evidence="1" type="ORF">APLA_LOCUS10546</name>
</gene>
<evidence type="ECO:0000313" key="1">
    <source>
        <dbReference type="EMBL" id="CAB3243832.1"/>
    </source>
</evidence>
<comment type="caution">
    <text evidence="1">The sequence shown here is derived from an EMBL/GenBank/DDBJ whole genome shotgun (WGS) entry which is preliminary data.</text>
</comment>
<organism evidence="1 2">
    <name type="scientific">Arctia plantaginis</name>
    <name type="common">Wood tiger moth</name>
    <name type="synonym">Phalaena plantaginis</name>
    <dbReference type="NCBI Taxonomy" id="874455"/>
    <lineage>
        <taxon>Eukaryota</taxon>
        <taxon>Metazoa</taxon>
        <taxon>Ecdysozoa</taxon>
        <taxon>Arthropoda</taxon>
        <taxon>Hexapoda</taxon>
        <taxon>Insecta</taxon>
        <taxon>Pterygota</taxon>
        <taxon>Neoptera</taxon>
        <taxon>Endopterygota</taxon>
        <taxon>Lepidoptera</taxon>
        <taxon>Glossata</taxon>
        <taxon>Ditrysia</taxon>
        <taxon>Noctuoidea</taxon>
        <taxon>Erebidae</taxon>
        <taxon>Arctiinae</taxon>
        <taxon>Arctia</taxon>
    </lineage>
</organism>
<evidence type="ECO:0000313" key="2">
    <source>
        <dbReference type="Proteomes" id="UP000494256"/>
    </source>
</evidence>
<sequence>MAQNTHRAVYSERSARTKHVLVQGLHEKRNPKGGIFRGSSAQQTALIKMLKTSSVHFDSTINACSIILAAPERALTFKKSFQQKV</sequence>
<reference evidence="1 2" key="1">
    <citation type="submission" date="2020-04" db="EMBL/GenBank/DDBJ databases">
        <authorList>
            <person name="Wallbank WR R."/>
            <person name="Pardo Diaz C."/>
            <person name="Kozak K."/>
            <person name="Martin S."/>
            <person name="Jiggins C."/>
            <person name="Moest M."/>
            <person name="Warren A I."/>
            <person name="Byers J.R.P. K."/>
            <person name="Montejo-Kovacevich G."/>
            <person name="Yen C E."/>
        </authorList>
    </citation>
    <scope>NUCLEOTIDE SEQUENCE [LARGE SCALE GENOMIC DNA]</scope>
</reference>
<accession>A0A8S1AB72</accession>
<dbReference type="EMBL" id="CADEBD010000314">
    <property type="protein sequence ID" value="CAB3243832.1"/>
    <property type="molecule type" value="Genomic_DNA"/>
</dbReference>
<dbReference type="Proteomes" id="UP000494256">
    <property type="component" value="Unassembled WGS sequence"/>
</dbReference>